<organism evidence="2 3">
    <name type="scientific">Ectocarpus siliculosus virus 1 (isolate New Zealand/Kaikoura/1988)</name>
    <name type="common">EsV-1</name>
    <dbReference type="NCBI Taxonomy" id="654926"/>
    <lineage>
        <taxon>Viruses</taxon>
        <taxon>Varidnaviria</taxon>
        <taxon>Bamfordvirae</taxon>
        <taxon>Nucleocytoviricota</taxon>
        <taxon>Megaviricetes</taxon>
        <taxon>Algavirales</taxon>
        <taxon>Phycodnaviridae</taxon>
        <taxon>Phaeovirus</taxon>
        <taxon>Phaeovirus unasiliculosus</taxon>
        <taxon>Ectocarpus siliculosus virus 1</taxon>
    </lineage>
</organism>
<sequence length="870" mass="100093">MTTGVSDEELLTTFRAIGEASISDLMLTYFQTELDDYSLNMKSRVFPVPTNSEVIFINQLAVRTCLLNNWSGIQDSYPCLHDFEYVVGDADFLYTMKYPYMDMTTLQAHAIETVHDFVDFVFEFIQSLCMPCIYQSDKSCVVMRLKMKEALENCRTRGGCSDARRNLLNFVTRNLTRSDPDSSMNMTANVNWNHHNAMAKTVVNYNKTLPTALATSVSIELNKHTPESPLYADCVKTLEILNSAENTEIQEATAMYCIQGVLKMNPDVIYQIAKDVETHDWKLVDVFHRGKKIIPLVEQVEDFNALINEVLLSILENKNLDVFEKLVRYQQKTTIPLDFSVKGSYDTSGAWHAKSMIYVVNSDMRMQTMREITDMHSRSANRTTMVIEKNVLRDTTYVDMARWVGQKDGGDPHEDMRKTDGLQEQTLDLTNDSEEAAIENSRVLSQALYGDADRGQGNENFIDQDEFVATIIFLDEETVQRHPEQLTGMMDVMTKHNYYRGELAQIKNQCELQWNLDQAKRFKEMTTEIESLPSCTDTEPDNIPALHAHPHLEKKLIKTVAAYIASFTPKKLDYRLARDVSGWTLFQSYRDAVKNAEKDGKEPSAEDRAKQAKAHRAYELAKLFRKRNSSPLWWWGNMMRKQHHGLMDQCIMYAPSACWNYMRMQLELRDGRDGELFELNFYKLVYAKLIGEVADENYADLKNFAEDIMFSMEYLTPRWDFPFFMRPSELEFFSEATGFLAFYAATWVGRGIGVSYYPLTVDDAGELKFPENILNRNDVFKGQQLVIATGVFGGVRLDLTLLHFLLFWGLQKGLFTIGKIYQSVARRYEQKPDAPENPAITSARERAKRTTKALRSLGNRSETRQGKKYR</sequence>
<dbReference type="KEGG" id="vg:920589"/>
<evidence type="ECO:0000313" key="3">
    <source>
        <dbReference type="Proteomes" id="UP000000864"/>
    </source>
</evidence>
<dbReference type="Proteomes" id="UP000000864">
    <property type="component" value="Segment"/>
</dbReference>
<organismHost>
    <name type="scientific">Ectocarpus siliculosus</name>
    <name type="common">Brown alga</name>
    <name type="synonym">Conferva siliculosa</name>
    <dbReference type="NCBI Taxonomy" id="2880"/>
</organismHost>
<protein>
    <submittedName>
        <fullName evidence="2">EsV-1-198</fullName>
    </submittedName>
</protein>
<reference evidence="2 3" key="4">
    <citation type="journal article" date="2000" name="Virology">
        <title>The brown algal virus EsV-1 particle contains a putative hybrid histidine kinase.</title>
        <authorList>
            <person name="Delaroque N."/>
            <person name="Wolf S."/>
            <person name="Muller D.G."/>
            <person name="Knippers R."/>
        </authorList>
    </citation>
    <scope>NUCLEOTIDE SEQUENCE [LARGE SCALE GENOMIC DNA]</scope>
    <source>
        <strain evidence="3">Isolate New Zealand/Kaikoura/1988</strain>
    </source>
</reference>
<evidence type="ECO:0000256" key="1">
    <source>
        <dbReference type="SAM" id="MobiDB-lite"/>
    </source>
</evidence>
<proteinExistence type="predicted"/>
<feature type="compositionally biased region" description="Basic and acidic residues" evidence="1">
    <location>
        <begin position="861"/>
        <end position="870"/>
    </location>
</feature>
<evidence type="ECO:0000313" key="2">
    <source>
        <dbReference type="EMBL" id="AAK14612.1"/>
    </source>
</evidence>
<gene>
    <name evidence="2" type="primary">ORF 198</name>
</gene>
<accession>Q8QN91</accession>
<reference evidence="2 3" key="3">
    <citation type="journal article" date="2000" name="Virology">
        <title>Characterization and immunolocalization of major structural proteins in the brown algal virus EsV-1.</title>
        <authorList>
            <person name="Delaroque N."/>
            <person name="Wolf S."/>
            <person name="Muller D.G."/>
            <person name="Knippers R."/>
        </authorList>
    </citation>
    <scope>NUCLEOTIDE SEQUENCE [LARGE SCALE GENOMIC DNA]</scope>
    <source>
        <strain evidence="3">Isolate New Zealand/Kaikoura/1988</strain>
    </source>
</reference>
<dbReference type="EMBL" id="AF204951">
    <property type="protein sequence ID" value="AAK14612.1"/>
    <property type="molecule type" value="Genomic_DNA"/>
</dbReference>
<reference evidence="2 3" key="2">
    <citation type="journal article" date="1998" name="Adv. Virus Res.">
        <title>Viruses in marine brown algae.</title>
        <authorList>
            <person name="Muller D.G."/>
            <person name="Kapp M."/>
            <person name="Knippers R."/>
        </authorList>
    </citation>
    <scope>NUCLEOTIDE SEQUENCE [LARGE SCALE GENOMIC DNA]</scope>
    <source>
        <strain evidence="3">Isolate New Zealand/Kaikoura/1988</strain>
    </source>
</reference>
<feature type="region of interest" description="Disordered" evidence="1">
    <location>
        <begin position="831"/>
        <end position="870"/>
    </location>
</feature>
<keyword evidence="3" id="KW-1185">Reference proteome</keyword>
<name>Q8QN91_ESV1K</name>
<reference evidence="2 3" key="1">
    <citation type="journal article" date="1995" name="Virology">
        <title>Coat protein of the Ectocarpus siliculosus virus.</title>
        <authorList>
            <person name="Klein M."/>
            <person name="Lanka S.T."/>
            <person name="Knippers R."/>
            <person name="Muller D.G."/>
        </authorList>
    </citation>
    <scope>NUCLEOTIDE SEQUENCE [LARGE SCALE GENOMIC DNA]</scope>
    <source>
        <strain evidence="3">Isolate New Zealand/Kaikoura/1988</strain>
    </source>
</reference>